<organism evidence="2 3">
    <name type="scientific">Rhodotorula taiwanensis</name>
    <dbReference type="NCBI Taxonomy" id="741276"/>
    <lineage>
        <taxon>Eukaryota</taxon>
        <taxon>Fungi</taxon>
        <taxon>Dikarya</taxon>
        <taxon>Basidiomycota</taxon>
        <taxon>Pucciniomycotina</taxon>
        <taxon>Microbotryomycetes</taxon>
        <taxon>Sporidiobolales</taxon>
        <taxon>Sporidiobolaceae</taxon>
        <taxon>Rhodotorula</taxon>
    </lineage>
</organism>
<dbReference type="GO" id="GO:0006400">
    <property type="term" value="P:tRNA modification"/>
    <property type="evidence" value="ECO:0007669"/>
    <property type="project" value="InterPro"/>
</dbReference>
<protein>
    <recommendedName>
        <fullName evidence="4">THUMP domain-containing protein</fullName>
    </recommendedName>
</protein>
<evidence type="ECO:0000313" key="2">
    <source>
        <dbReference type="EMBL" id="POY76506.1"/>
    </source>
</evidence>
<dbReference type="EMBL" id="PJQD01000005">
    <property type="protein sequence ID" value="POY76506.1"/>
    <property type="molecule type" value="Genomic_DNA"/>
</dbReference>
<name>A0A2S5BIA3_9BASI</name>
<reference evidence="2 3" key="1">
    <citation type="journal article" date="2018" name="Front. Microbiol.">
        <title>Prospects for Fungal Bioremediation of Acidic Radioactive Waste Sites: Characterization and Genome Sequence of Rhodotorula taiwanensis MD1149.</title>
        <authorList>
            <person name="Tkavc R."/>
            <person name="Matrosova V.Y."/>
            <person name="Grichenko O.E."/>
            <person name="Gostincar C."/>
            <person name="Volpe R.P."/>
            <person name="Klimenkova P."/>
            <person name="Gaidamakova E.K."/>
            <person name="Zhou C.E."/>
            <person name="Stewart B.J."/>
            <person name="Lyman M.G."/>
            <person name="Malfatti S.A."/>
            <person name="Rubinfeld B."/>
            <person name="Courtot M."/>
            <person name="Singh J."/>
            <person name="Dalgard C.L."/>
            <person name="Hamilton T."/>
            <person name="Frey K.G."/>
            <person name="Gunde-Cimerman N."/>
            <person name="Dugan L."/>
            <person name="Daly M.J."/>
        </authorList>
    </citation>
    <scope>NUCLEOTIDE SEQUENCE [LARGE SCALE GENOMIC DNA]</scope>
    <source>
        <strain evidence="2 3">MD1149</strain>
    </source>
</reference>
<dbReference type="STRING" id="741276.A0A2S5BIA3"/>
<gene>
    <name evidence="2" type="ORF">BMF94_0708</name>
</gene>
<feature type="compositionally biased region" description="Low complexity" evidence="1">
    <location>
        <begin position="9"/>
        <end position="29"/>
    </location>
</feature>
<dbReference type="OrthoDB" id="367221at2759"/>
<feature type="compositionally biased region" description="Low complexity" evidence="1">
    <location>
        <begin position="194"/>
        <end position="203"/>
    </location>
</feature>
<dbReference type="PANTHER" id="PTHR13452">
    <property type="entry name" value="THUMP DOMAIN CONTAINING PROTEIN 1-RELATED"/>
    <property type="match status" value="1"/>
</dbReference>
<keyword evidence="3" id="KW-1185">Reference proteome</keyword>
<proteinExistence type="predicted"/>
<dbReference type="AlphaFoldDB" id="A0A2S5BIA3"/>
<evidence type="ECO:0000256" key="1">
    <source>
        <dbReference type="SAM" id="MobiDB-lite"/>
    </source>
</evidence>
<feature type="region of interest" description="Disordered" evidence="1">
    <location>
        <begin position="159"/>
        <end position="209"/>
    </location>
</feature>
<feature type="region of interest" description="Disordered" evidence="1">
    <location>
        <begin position="1"/>
        <end position="53"/>
    </location>
</feature>
<feature type="region of interest" description="Disordered" evidence="1">
    <location>
        <begin position="72"/>
        <end position="108"/>
    </location>
</feature>
<dbReference type="CDD" id="cd11717">
    <property type="entry name" value="THUMP_THUMPD1_like"/>
    <property type="match status" value="1"/>
</dbReference>
<evidence type="ECO:0008006" key="4">
    <source>
        <dbReference type="Google" id="ProtNLM"/>
    </source>
</evidence>
<evidence type="ECO:0000313" key="3">
    <source>
        <dbReference type="Proteomes" id="UP000237144"/>
    </source>
</evidence>
<comment type="caution">
    <text evidence="2">The sequence shown here is derived from an EMBL/GenBank/DDBJ whole genome shotgun (WGS) entry which is preliminary data.</text>
</comment>
<dbReference type="Proteomes" id="UP000237144">
    <property type="component" value="Unassembled WGS sequence"/>
</dbReference>
<dbReference type="InterPro" id="IPR040183">
    <property type="entry name" value="THUMPD1-like"/>
</dbReference>
<dbReference type="GO" id="GO:0003723">
    <property type="term" value="F:RNA binding"/>
    <property type="evidence" value="ECO:0007669"/>
    <property type="project" value="InterPro"/>
</dbReference>
<feature type="compositionally biased region" description="Low complexity" evidence="1">
    <location>
        <begin position="165"/>
        <end position="174"/>
    </location>
</feature>
<dbReference type="PANTHER" id="PTHR13452:SF10">
    <property type="entry name" value="THUMP DOMAIN-CONTAINING PROTEIN 1"/>
    <property type="match status" value="1"/>
</dbReference>
<feature type="compositionally biased region" description="Acidic residues" evidence="1">
    <location>
        <begin position="175"/>
        <end position="193"/>
    </location>
</feature>
<feature type="region of interest" description="Disordered" evidence="1">
    <location>
        <begin position="226"/>
        <end position="259"/>
    </location>
</feature>
<feature type="compositionally biased region" description="Basic and acidic residues" evidence="1">
    <location>
        <begin position="450"/>
        <end position="460"/>
    </location>
</feature>
<feature type="region of interest" description="Disordered" evidence="1">
    <location>
        <begin position="442"/>
        <end position="486"/>
    </location>
</feature>
<accession>A0A2S5BIA3</accession>
<sequence length="486" mass="52374">MTPSSEVWSASKSDSSPGPSDSDSSSSAMKSRRVGAITAAVGGTRKRERQQFESPQVYATLINFISLPLHGSDSSPALDEMAPSQKNAAAKKKQFHGKPQSSYYSSKRPVGGKGIFITTVRGKESRCAGEAYDLLDEVADRLYPPDRIKDLQDKRRQWLQERAGDATATATATVGDDDDEDEDEDAAEPEAVQEQETPLAANLDSDDDDDELDLEASIQKELAALKAGHGGKVAPTKARKQQPGGGGGDKAQARRERPRFQSIQTDTECLCFIATAWPYDPVELTQAIIAQVQETGQSRTRFVQRLTPTTFTCHSLSLDQVEAQSARLIEQTFVDWATAHNKSSITYAIEPSVRSHQAPLSRSVLLSLLGSQITKLSSPPTVSSPCPTRPLYQVRADLKNPDLVLLPTVLRNMYGLSIVDGTLWRGKKFNVAEIAAAKRNEAAQAQAAAKGEDAPADKGEQAPSIVAGVKRKAVDEADSATGKPVA</sequence>
<dbReference type="Gene3D" id="3.30.2300.10">
    <property type="entry name" value="THUMP superfamily"/>
    <property type="match status" value="1"/>
</dbReference>